<accession>A0A1Z4JJ85</accession>
<sequence length="68" mass="7656">MDHQQRELRRAAAQAFAESLNKLEQTIWSPEDEPTPASCPIDLEQAVAEIEQLIQAQEATSEKKLPPE</sequence>
<dbReference type="EMBL" id="AP018203">
    <property type="protein sequence ID" value="BAY56748.1"/>
    <property type="molecule type" value="Genomic_DNA"/>
</dbReference>
<proteinExistence type="predicted"/>
<evidence type="ECO:0000313" key="2">
    <source>
        <dbReference type="Proteomes" id="UP000217895"/>
    </source>
</evidence>
<protein>
    <submittedName>
        <fullName evidence="1">Uncharacterized protein</fullName>
    </submittedName>
</protein>
<gene>
    <name evidence="1" type="ORF">NIES2135_35880</name>
</gene>
<dbReference type="AlphaFoldDB" id="A0A1Z4JJ85"/>
<dbReference type="Proteomes" id="UP000217895">
    <property type="component" value="Chromosome"/>
</dbReference>
<name>A0A1Z4JJ85_LEPBY</name>
<organism evidence="1 2">
    <name type="scientific">Leptolyngbya boryana NIES-2135</name>
    <dbReference type="NCBI Taxonomy" id="1973484"/>
    <lineage>
        <taxon>Bacteria</taxon>
        <taxon>Bacillati</taxon>
        <taxon>Cyanobacteriota</taxon>
        <taxon>Cyanophyceae</taxon>
        <taxon>Leptolyngbyales</taxon>
        <taxon>Leptolyngbyaceae</taxon>
        <taxon>Leptolyngbya group</taxon>
        <taxon>Leptolyngbya</taxon>
    </lineage>
</organism>
<evidence type="ECO:0000313" key="1">
    <source>
        <dbReference type="EMBL" id="BAY56748.1"/>
    </source>
</evidence>
<reference evidence="1 2" key="1">
    <citation type="submission" date="2017-06" db="EMBL/GenBank/DDBJ databases">
        <title>Genome sequencing of cyanobaciteial culture collection at National Institute for Environmental Studies (NIES).</title>
        <authorList>
            <person name="Hirose Y."/>
            <person name="Shimura Y."/>
            <person name="Fujisawa T."/>
            <person name="Nakamura Y."/>
            <person name="Kawachi M."/>
        </authorList>
    </citation>
    <scope>NUCLEOTIDE SEQUENCE [LARGE SCALE GENOMIC DNA]</scope>
    <source>
        <strain evidence="1 2">NIES-2135</strain>
    </source>
</reference>
<keyword evidence="2" id="KW-1185">Reference proteome</keyword>